<proteinExistence type="inferred from homology"/>
<accession>A0A1Q2D7Z6</accession>
<comment type="subcellular location">
    <subcellularLocation>
        <location evidence="1 4">Cytoplasm</location>
    </subcellularLocation>
</comment>
<dbReference type="NCBIfam" id="NF009726">
    <property type="entry name" value="PRK13253.1"/>
    <property type="match status" value="1"/>
</dbReference>
<keyword evidence="6" id="KW-1185">Reference proteome</keyword>
<evidence type="ECO:0000313" key="5">
    <source>
        <dbReference type="EMBL" id="AQP54528.1"/>
    </source>
</evidence>
<dbReference type="KEGG" id="vpi:BW732_10140"/>
<evidence type="ECO:0000313" key="6">
    <source>
        <dbReference type="Proteomes" id="UP000188246"/>
    </source>
</evidence>
<evidence type="ECO:0000256" key="1">
    <source>
        <dbReference type="ARBA" id="ARBA00004496"/>
    </source>
</evidence>
<dbReference type="NCBIfam" id="TIGR01608">
    <property type="entry name" value="citD"/>
    <property type="match status" value="1"/>
</dbReference>
<dbReference type="Pfam" id="PF06857">
    <property type="entry name" value="ACP"/>
    <property type="match status" value="1"/>
</dbReference>
<dbReference type="Proteomes" id="UP000188246">
    <property type="component" value="Chromosome"/>
</dbReference>
<evidence type="ECO:0000256" key="3">
    <source>
        <dbReference type="ARBA" id="ARBA00022553"/>
    </source>
</evidence>
<keyword evidence="5" id="KW-0456">Lyase</keyword>
<protein>
    <recommendedName>
        <fullName evidence="4">Citrate lyase acyl carrier protein</fullName>
    </recommendedName>
    <alternativeName>
        <fullName evidence="4">Citrate lyase gamma chain</fullName>
    </alternativeName>
</protein>
<dbReference type="HAMAP" id="MF_00805">
    <property type="entry name" value="CitD"/>
    <property type="match status" value="1"/>
</dbReference>
<dbReference type="AlphaFoldDB" id="A0A1Q2D7Z6"/>
<dbReference type="EMBL" id="CP019609">
    <property type="protein sequence ID" value="AQP54528.1"/>
    <property type="molecule type" value="Genomic_DNA"/>
</dbReference>
<comment type="similarity">
    <text evidence="4">Belongs to the CitD family.</text>
</comment>
<keyword evidence="2 4" id="KW-0963">Cytoplasm</keyword>
<dbReference type="RefSeq" id="WP_077276609.1">
    <property type="nucleotide sequence ID" value="NZ_CP019609.1"/>
</dbReference>
<dbReference type="InterPro" id="IPR023439">
    <property type="entry name" value="Mal_deCO2ase/Cit_lyase_ACP"/>
</dbReference>
<comment type="subunit">
    <text evidence="4">Oligomer with a subunit composition of (alpha,beta,gamma)6.</text>
</comment>
<name>A0A1Q2D7Z6_9ENTE</name>
<keyword evidence="3 4" id="KW-0597">Phosphoprotein</keyword>
<reference evidence="5 6" key="1">
    <citation type="journal article" date="2010" name="Int. J. Syst. Evol. Microbiol.">
        <title>Vagococcus penaei sp. nov., isolated from spoilage microbiota of cooked shrimp (Penaeus vannamei).</title>
        <authorList>
            <person name="Jaffres E."/>
            <person name="Prevost H."/>
            <person name="Rossero A."/>
            <person name="Joffraud J.J."/>
            <person name="Dousset X."/>
        </authorList>
    </citation>
    <scope>NUCLEOTIDE SEQUENCE [LARGE SCALE GENOMIC DNA]</scope>
    <source>
        <strain evidence="5 6">CD276</strain>
    </source>
</reference>
<dbReference type="OrthoDB" id="1120942at2"/>
<comment type="function">
    <text evidence="4">Covalent carrier of the coenzyme of citrate lyase.</text>
</comment>
<dbReference type="InterPro" id="IPR006495">
    <property type="entry name" value="CitD"/>
</dbReference>
<evidence type="ECO:0000256" key="2">
    <source>
        <dbReference type="ARBA" id="ARBA00022490"/>
    </source>
</evidence>
<dbReference type="GO" id="GO:0016829">
    <property type="term" value="F:lyase activity"/>
    <property type="evidence" value="ECO:0007669"/>
    <property type="project" value="UniProtKB-KW"/>
</dbReference>
<feature type="modified residue" description="O-(phosphoribosyl dephospho-coenzyme A)serine" evidence="4">
    <location>
        <position position="14"/>
    </location>
</feature>
<evidence type="ECO:0000256" key="4">
    <source>
        <dbReference type="HAMAP-Rule" id="MF_00805"/>
    </source>
</evidence>
<dbReference type="STRING" id="633807.BW732_10140"/>
<organism evidence="5 6">
    <name type="scientific">Vagococcus penaei</name>
    <dbReference type="NCBI Taxonomy" id="633807"/>
    <lineage>
        <taxon>Bacteria</taxon>
        <taxon>Bacillati</taxon>
        <taxon>Bacillota</taxon>
        <taxon>Bacilli</taxon>
        <taxon>Lactobacillales</taxon>
        <taxon>Enterococcaceae</taxon>
        <taxon>Vagococcus</taxon>
    </lineage>
</organism>
<gene>
    <name evidence="4" type="primary">citD</name>
    <name evidence="5" type="ORF">BW732_10140</name>
</gene>
<sequence length="102" mass="11215">MEIIKNAVAGTVESSDIMITVEPNTVNEVNISLDSSVEKQFGKQIRQVITDTLEKLGVTSIKVIAVDKGALDCTIQARTITAVYRATNADKFDWKEINSWNA</sequence>
<dbReference type="PIRSF" id="PIRSF002736">
    <property type="entry name" value="Citrt_lyas_gamma"/>
    <property type="match status" value="1"/>
</dbReference>
<dbReference type="GO" id="GO:0005737">
    <property type="term" value="C:cytoplasm"/>
    <property type="evidence" value="ECO:0007669"/>
    <property type="project" value="UniProtKB-SubCell"/>
</dbReference>